<dbReference type="AlphaFoldDB" id="A0AAW2X4W6"/>
<reference evidence="2" key="2">
    <citation type="journal article" date="2024" name="Plant">
        <title>Genomic evolution and insights into agronomic trait innovations of Sesamum species.</title>
        <authorList>
            <person name="Miao H."/>
            <person name="Wang L."/>
            <person name="Qu L."/>
            <person name="Liu H."/>
            <person name="Sun Y."/>
            <person name="Le M."/>
            <person name="Wang Q."/>
            <person name="Wei S."/>
            <person name="Zheng Y."/>
            <person name="Lin W."/>
            <person name="Duan Y."/>
            <person name="Cao H."/>
            <person name="Xiong S."/>
            <person name="Wang X."/>
            <person name="Wei L."/>
            <person name="Li C."/>
            <person name="Ma Q."/>
            <person name="Ju M."/>
            <person name="Zhao R."/>
            <person name="Li G."/>
            <person name="Mu C."/>
            <person name="Tian Q."/>
            <person name="Mei H."/>
            <person name="Zhang T."/>
            <person name="Gao T."/>
            <person name="Zhang H."/>
        </authorList>
    </citation>
    <scope>NUCLEOTIDE SEQUENCE</scope>
    <source>
        <strain evidence="2">KEN1</strain>
    </source>
</reference>
<evidence type="ECO:0000313" key="2">
    <source>
        <dbReference type="EMBL" id="KAL0448319.1"/>
    </source>
</evidence>
<dbReference type="EMBL" id="JACGWN010000005">
    <property type="protein sequence ID" value="KAL0448319.1"/>
    <property type="molecule type" value="Genomic_DNA"/>
</dbReference>
<name>A0AAW2X4W6_9LAMI</name>
<feature type="domain" description="Reverse transcriptase zinc-binding" evidence="1">
    <location>
        <begin position="21"/>
        <end position="89"/>
    </location>
</feature>
<sequence>MQSRFGYKCRRRGTGSTSFQSANWKFIWKTNVPPKVRMFAWRACRDSLPTVANLAKRGVNVGGASPRCGIGNEDVLHCLLCCHFARLVWVISDLPWAFISRNHSDPEVWFRGMSSDLDNPVFARALLLCWFLWGSRNLLLFESLALPAPVILEQVQSWEKALVQRLDNSNSLTPSIIDKGGSHSNPTGIG</sequence>
<protein>
    <recommendedName>
        <fullName evidence="1">Reverse transcriptase zinc-binding domain-containing protein</fullName>
    </recommendedName>
</protein>
<evidence type="ECO:0000259" key="1">
    <source>
        <dbReference type="Pfam" id="PF13966"/>
    </source>
</evidence>
<dbReference type="Pfam" id="PF13966">
    <property type="entry name" value="zf-RVT"/>
    <property type="match status" value="1"/>
</dbReference>
<organism evidence="2">
    <name type="scientific">Sesamum latifolium</name>
    <dbReference type="NCBI Taxonomy" id="2727402"/>
    <lineage>
        <taxon>Eukaryota</taxon>
        <taxon>Viridiplantae</taxon>
        <taxon>Streptophyta</taxon>
        <taxon>Embryophyta</taxon>
        <taxon>Tracheophyta</taxon>
        <taxon>Spermatophyta</taxon>
        <taxon>Magnoliopsida</taxon>
        <taxon>eudicotyledons</taxon>
        <taxon>Gunneridae</taxon>
        <taxon>Pentapetalae</taxon>
        <taxon>asterids</taxon>
        <taxon>lamiids</taxon>
        <taxon>Lamiales</taxon>
        <taxon>Pedaliaceae</taxon>
        <taxon>Sesamum</taxon>
    </lineage>
</organism>
<gene>
    <name evidence="2" type="ORF">Slati_1388300</name>
</gene>
<accession>A0AAW2X4W6</accession>
<comment type="caution">
    <text evidence="2">The sequence shown here is derived from an EMBL/GenBank/DDBJ whole genome shotgun (WGS) entry which is preliminary data.</text>
</comment>
<reference evidence="2" key="1">
    <citation type="submission" date="2020-06" db="EMBL/GenBank/DDBJ databases">
        <authorList>
            <person name="Li T."/>
            <person name="Hu X."/>
            <person name="Zhang T."/>
            <person name="Song X."/>
            <person name="Zhang H."/>
            <person name="Dai N."/>
            <person name="Sheng W."/>
            <person name="Hou X."/>
            <person name="Wei L."/>
        </authorList>
    </citation>
    <scope>NUCLEOTIDE SEQUENCE</scope>
    <source>
        <strain evidence="2">KEN1</strain>
        <tissue evidence="2">Leaf</tissue>
    </source>
</reference>
<proteinExistence type="predicted"/>
<dbReference type="InterPro" id="IPR026960">
    <property type="entry name" value="RVT-Znf"/>
</dbReference>